<organism evidence="1">
    <name type="scientific">Anopheles sinensis</name>
    <name type="common">Mosquito</name>
    <dbReference type="NCBI Taxonomy" id="74873"/>
    <lineage>
        <taxon>Eukaryota</taxon>
        <taxon>Metazoa</taxon>
        <taxon>Ecdysozoa</taxon>
        <taxon>Arthropoda</taxon>
        <taxon>Hexapoda</taxon>
        <taxon>Insecta</taxon>
        <taxon>Pterygota</taxon>
        <taxon>Neoptera</taxon>
        <taxon>Endopterygota</taxon>
        <taxon>Diptera</taxon>
        <taxon>Nematocera</taxon>
        <taxon>Culicoidea</taxon>
        <taxon>Culicidae</taxon>
        <taxon>Anophelinae</taxon>
        <taxon>Anopheles</taxon>
    </lineage>
</organism>
<name>A0A084VBC6_ANOSI</name>
<dbReference type="AlphaFoldDB" id="A0A084VBC6"/>
<keyword evidence="1" id="KW-0675">Receptor</keyword>
<dbReference type="EMBL" id="KE524352">
    <property type="protein sequence ID" value="KFB35270.1"/>
    <property type="molecule type" value="Genomic_DNA"/>
</dbReference>
<sequence length="69" mass="7799">MFGIHLPKRAAERGSLSVICSLTPRRQPAQRSERVEMQHADFPEAVSIFARDTFGRKLLWTRVSSDSIG</sequence>
<evidence type="ECO:0000313" key="2">
    <source>
        <dbReference type="EnsemblMetazoa" id="ASIC001444-PA"/>
    </source>
</evidence>
<evidence type="ECO:0000313" key="3">
    <source>
        <dbReference type="Proteomes" id="UP000030765"/>
    </source>
</evidence>
<protein>
    <submittedName>
        <fullName evidence="1 2">Retinoic acid receptor alpha</fullName>
    </submittedName>
</protein>
<keyword evidence="3" id="KW-1185">Reference proteome</keyword>
<dbReference type="EMBL" id="ATLV01006328">
    <property type="status" value="NOT_ANNOTATED_CDS"/>
    <property type="molecule type" value="Genomic_DNA"/>
</dbReference>
<reference evidence="2" key="2">
    <citation type="submission" date="2020-05" db="UniProtKB">
        <authorList>
            <consortium name="EnsemblMetazoa"/>
        </authorList>
    </citation>
    <scope>IDENTIFICATION</scope>
</reference>
<proteinExistence type="predicted"/>
<accession>A0A084VBC6</accession>
<evidence type="ECO:0000313" key="1">
    <source>
        <dbReference type="EMBL" id="KFB35270.1"/>
    </source>
</evidence>
<gene>
    <name evidence="1" type="ORF">ZHAS_00001444</name>
</gene>
<dbReference type="VEuPathDB" id="VectorBase:ASIC001444"/>
<reference evidence="1 3" key="1">
    <citation type="journal article" date="2014" name="BMC Genomics">
        <title>Genome sequence of Anopheles sinensis provides insight into genetics basis of mosquito competence for malaria parasites.</title>
        <authorList>
            <person name="Zhou D."/>
            <person name="Zhang D."/>
            <person name="Ding G."/>
            <person name="Shi L."/>
            <person name="Hou Q."/>
            <person name="Ye Y."/>
            <person name="Xu Y."/>
            <person name="Zhou H."/>
            <person name="Xiong C."/>
            <person name="Li S."/>
            <person name="Yu J."/>
            <person name="Hong S."/>
            <person name="Yu X."/>
            <person name="Zou P."/>
            <person name="Chen C."/>
            <person name="Chang X."/>
            <person name="Wang W."/>
            <person name="Lv Y."/>
            <person name="Sun Y."/>
            <person name="Ma L."/>
            <person name="Shen B."/>
            <person name="Zhu C."/>
        </authorList>
    </citation>
    <scope>NUCLEOTIDE SEQUENCE [LARGE SCALE GENOMIC DNA]</scope>
</reference>
<dbReference type="EnsemblMetazoa" id="ASIC001444-RA">
    <property type="protein sequence ID" value="ASIC001444-PA"/>
    <property type="gene ID" value="ASIC001444"/>
</dbReference>
<dbReference type="Proteomes" id="UP000030765">
    <property type="component" value="Unassembled WGS sequence"/>
</dbReference>